<gene>
    <name evidence="1" type="ORF">ALC57_08993</name>
</gene>
<dbReference type="EMBL" id="KQ979878">
    <property type="protein sequence ID" value="KYN18699.1"/>
    <property type="molecule type" value="Genomic_DNA"/>
</dbReference>
<evidence type="ECO:0000313" key="1">
    <source>
        <dbReference type="EMBL" id="KYN18699.1"/>
    </source>
</evidence>
<dbReference type="Proteomes" id="UP000078492">
    <property type="component" value="Unassembled WGS sequence"/>
</dbReference>
<sequence length="133" mass="14733">MILSAYMPTSKTSFTVEEEDAFVTLIVVVFGIIAAMVVLFSMGIFIDCRHQMCSSSNTECIGEHAPEYMRILNTCVQGPWPAMPCARKLRFPPAESKPLVGQYQILCLFRKHVVKGASLPSFSSHETSTAELL</sequence>
<keyword evidence="2" id="KW-1185">Reference proteome</keyword>
<accession>A0A151J659</accession>
<reference evidence="1 2" key="1">
    <citation type="submission" date="2015-09" db="EMBL/GenBank/DDBJ databases">
        <title>Trachymyrmex cornetzi WGS genome.</title>
        <authorList>
            <person name="Nygaard S."/>
            <person name="Hu H."/>
            <person name="Boomsma J."/>
            <person name="Zhang G."/>
        </authorList>
    </citation>
    <scope>NUCLEOTIDE SEQUENCE [LARGE SCALE GENOMIC DNA]</scope>
    <source>
        <strain evidence="1">Tcor2-1</strain>
        <tissue evidence="1">Whole body</tissue>
    </source>
</reference>
<name>A0A151J659_9HYME</name>
<organism evidence="1 2">
    <name type="scientific">Trachymyrmex cornetzi</name>
    <dbReference type="NCBI Taxonomy" id="471704"/>
    <lineage>
        <taxon>Eukaryota</taxon>
        <taxon>Metazoa</taxon>
        <taxon>Ecdysozoa</taxon>
        <taxon>Arthropoda</taxon>
        <taxon>Hexapoda</taxon>
        <taxon>Insecta</taxon>
        <taxon>Pterygota</taxon>
        <taxon>Neoptera</taxon>
        <taxon>Endopterygota</taxon>
        <taxon>Hymenoptera</taxon>
        <taxon>Apocrita</taxon>
        <taxon>Aculeata</taxon>
        <taxon>Formicoidea</taxon>
        <taxon>Formicidae</taxon>
        <taxon>Myrmicinae</taxon>
        <taxon>Trachymyrmex</taxon>
    </lineage>
</organism>
<protein>
    <submittedName>
        <fullName evidence="1">Uncharacterized protein</fullName>
    </submittedName>
</protein>
<dbReference type="AlphaFoldDB" id="A0A151J659"/>
<evidence type="ECO:0000313" key="2">
    <source>
        <dbReference type="Proteomes" id="UP000078492"/>
    </source>
</evidence>
<proteinExistence type="predicted"/>